<organism evidence="1 2">
    <name type="scientific">Catharanthus roseus</name>
    <name type="common">Madagascar periwinkle</name>
    <name type="synonym">Vinca rosea</name>
    <dbReference type="NCBI Taxonomy" id="4058"/>
    <lineage>
        <taxon>Eukaryota</taxon>
        <taxon>Viridiplantae</taxon>
        <taxon>Streptophyta</taxon>
        <taxon>Embryophyta</taxon>
        <taxon>Tracheophyta</taxon>
        <taxon>Spermatophyta</taxon>
        <taxon>Magnoliopsida</taxon>
        <taxon>eudicotyledons</taxon>
        <taxon>Gunneridae</taxon>
        <taxon>Pentapetalae</taxon>
        <taxon>asterids</taxon>
        <taxon>lamiids</taxon>
        <taxon>Gentianales</taxon>
        <taxon>Apocynaceae</taxon>
        <taxon>Rauvolfioideae</taxon>
        <taxon>Vinceae</taxon>
        <taxon>Catharanthinae</taxon>
        <taxon>Catharanthus</taxon>
    </lineage>
</organism>
<reference evidence="2" key="1">
    <citation type="journal article" date="2023" name="Nat. Plants">
        <title>Single-cell RNA sequencing provides a high-resolution roadmap for understanding the multicellular compartmentation of specialized metabolism.</title>
        <authorList>
            <person name="Sun S."/>
            <person name="Shen X."/>
            <person name="Li Y."/>
            <person name="Li Y."/>
            <person name="Wang S."/>
            <person name="Li R."/>
            <person name="Zhang H."/>
            <person name="Shen G."/>
            <person name="Guo B."/>
            <person name="Wei J."/>
            <person name="Xu J."/>
            <person name="St-Pierre B."/>
            <person name="Chen S."/>
            <person name="Sun C."/>
        </authorList>
    </citation>
    <scope>NUCLEOTIDE SEQUENCE [LARGE SCALE GENOMIC DNA]</scope>
</reference>
<evidence type="ECO:0000313" key="1">
    <source>
        <dbReference type="EMBL" id="KAI5654197.1"/>
    </source>
</evidence>
<dbReference type="Proteomes" id="UP001060085">
    <property type="component" value="Linkage Group LG07"/>
</dbReference>
<comment type="caution">
    <text evidence="1">The sequence shown here is derived from an EMBL/GenBank/DDBJ whole genome shotgun (WGS) entry which is preliminary data.</text>
</comment>
<sequence length="146" mass="14827">MVRGSKKSVHPTATSIHPGTSPSLAAASLVETSTSPAVASIPTGTSPSPTVASPVGFYTSEDLDSIFVAAVLESGAHVSPSTALSTMRMLLRPALSSLACPPVPGPSSAPSSQGVVDSHILILPTIDKLHVIAKIELLLFYGIVVC</sequence>
<protein>
    <submittedName>
        <fullName evidence="1">Uncharacterized protein</fullName>
    </submittedName>
</protein>
<name>A0ACC0A2L2_CATRO</name>
<dbReference type="EMBL" id="CM044707">
    <property type="protein sequence ID" value="KAI5654197.1"/>
    <property type="molecule type" value="Genomic_DNA"/>
</dbReference>
<keyword evidence="2" id="KW-1185">Reference proteome</keyword>
<accession>A0ACC0A2L2</accession>
<gene>
    <name evidence="1" type="ORF">M9H77_31384</name>
</gene>
<proteinExistence type="predicted"/>
<evidence type="ECO:0000313" key="2">
    <source>
        <dbReference type="Proteomes" id="UP001060085"/>
    </source>
</evidence>